<dbReference type="GO" id="GO:0031418">
    <property type="term" value="F:L-ascorbic acid binding"/>
    <property type="evidence" value="ECO:0007669"/>
    <property type="project" value="UniProtKB-KW"/>
</dbReference>
<evidence type="ECO:0000313" key="7">
    <source>
        <dbReference type="Proteomes" id="UP000250321"/>
    </source>
</evidence>
<dbReference type="EMBL" id="PJQY01000416">
    <property type="protein sequence ID" value="PQQ11152.1"/>
    <property type="molecule type" value="Genomic_DNA"/>
</dbReference>
<dbReference type="OrthoDB" id="288590at2759"/>
<organism evidence="6 7">
    <name type="scientific">Prunus yedoensis var. nudiflora</name>
    <dbReference type="NCBI Taxonomy" id="2094558"/>
    <lineage>
        <taxon>Eukaryota</taxon>
        <taxon>Viridiplantae</taxon>
        <taxon>Streptophyta</taxon>
        <taxon>Embryophyta</taxon>
        <taxon>Tracheophyta</taxon>
        <taxon>Spermatophyta</taxon>
        <taxon>Magnoliopsida</taxon>
        <taxon>eudicotyledons</taxon>
        <taxon>Gunneridae</taxon>
        <taxon>Pentapetalae</taxon>
        <taxon>rosids</taxon>
        <taxon>fabids</taxon>
        <taxon>Rosales</taxon>
        <taxon>Rosaceae</taxon>
        <taxon>Amygdaloideae</taxon>
        <taxon>Amygdaleae</taxon>
        <taxon>Prunus</taxon>
    </lineage>
</organism>
<proteinExistence type="predicted"/>
<dbReference type="SUPFAM" id="SSF51197">
    <property type="entry name" value="Clavaminate synthase-like"/>
    <property type="match status" value="2"/>
</dbReference>
<dbReference type="InterPro" id="IPR027443">
    <property type="entry name" value="IPNS-like_sf"/>
</dbReference>
<protein>
    <submittedName>
        <fullName evidence="6">Protein SRG1</fullName>
    </submittedName>
</protein>
<sequence>MGSTVPVPNVQEIVRSDPQRVPEKYLRKYADACHLLANQIPTIDFSLLRRGHEEELNKLHLACKQWGVFQGMKDAAAKFFELPLEEKDKIYRPPDDAQGYGHSDALSEVEILEWSDALVLMVYPSKYRKLKFWPTTPKGFKEVIEAYSSEVKRIGEVLLRSLSVLLGMEKDALLGLHQELLQTLRVNYYPPCSMPDKVLGMTPYSYPTTITTLMQEDNIPGLQVRQGREWVPVNPILNVLVVNVGDVIEVRVGRGCGNVVSRGGVGRVAWEMRETSGGASGGLDESKGFEDGYCGGGVGVGVAAGVVDLDSQKKPWENSRSICLSESELELQSRIRFPSLLIWSNGMYKSVEHRAVTSQSKARLSYVTGLSPHEDVEVEPFDHILMEPAAGSLPAYKKVRYGDYRRQPFEKKIEGKQFIQMAKTES</sequence>
<dbReference type="Pfam" id="PF03171">
    <property type="entry name" value="2OG-FeII_Oxy"/>
    <property type="match status" value="1"/>
</dbReference>
<evidence type="ECO:0000259" key="5">
    <source>
        <dbReference type="Pfam" id="PF14226"/>
    </source>
</evidence>
<comment type="caution">
    <text evidence="6">The sequence shown here is derived from an EMBL/GenBank/DDBJ whole genome shotgun (WGS) entry which is preliminary data.</text>
</comment>
<evidence type="ECO:0000259" key="4">
    <source>
        <dbReference type="Pfam" id="PF03171"/>
    </source>
</evidence>
<dbReference type="GO" id="GO:0046872">
    <property type="term" value="F:metal ion binding"/>
    <property type="evidence" value="ECO:0007669"/>
    <property type="project" value="UniProtKB-KW"/>
</dbReference>
<name>A0A314YRS3_PRUYE</name>
<keyword evidence="1" id="KW-0479">Metal-binding</keyword>
<evidence type="ECO:0000256" key="3">
    <source>
        <dbReference type="ARBA" id="ARBA00023004"/>
    </source>
</evidence>
<dbReference type="Gene3D" id="2.60.120.330">
    <property type="entry name" value="B-lactam Antibiotic, Isopenicillin N Synthase, Chain"/>
    <property type="match status" value="1"/>
</dbReference>
<dbReference type="InterPro" id="IPR044861">
    <property type="entry name" value="IPNS-like_FE2OG_OXY"/>
</dbReference>
<dbReference type="InterPro" id="IPR026992">
    <property type="entry name" value="DIOX_N"/>
</dbReference>
<evidence type="ECO:0000313" key="6">
    <source>
        <dbReference type="EMBL" id="PQQ11152.1"/>
    </source>
</evidence>
<dbReference type="Pfam" id="PF14226">
    <property type="entry name" value="DIOX_N"/>
    <property type="match status" value="1"/>
</dbReference>
<dbReference type="STRING" id="2094558.A0A314YRS3"/>
<feature type="domain" description="Isopenicillin N synthase-like Fe(2+) 2OG dioxygenase" evidence="4">
    <location>
        <begin position="182"/>
        <end position="250"/>
    </location>
</feature>
<reference evidence="6 7" key="1">
    <citation type="submission" date="2018-02" db="EMBL/GenBank/DDBJ databases">
        <title>Draft genome of wild Prunus yedoensis var. nudiflora.</title>
        <authorList>
            <person name="Baek S."/>
            <person name="Kim J.-H."/>
            <person name="Choi K."/>
            <person name="Kim G.-B."/>
            <person name="Cho A."/>
            <person name="Jang H."/>
            <person name="Shin C.-H."/>
            <person name="Yu H.-J."/>
            <person name="Mun J.-H."/>
        </authorList>
    </citation>
    <scope>NUCLEOTIDE SEQUENCE [LARGE SCALE GENOMIC DNA]</scope>
    <source>
        <strain evidence="7">cv. Jeju island</strain>
        <tissue evidence="6">Leaf</tissue>
    </source>
</reference>
<keyword evidence="2" id="KW-0847">Vitamin C</keyword>
<gene>
    <name evidence="6" type="ORF">Pyn_16818</name>
</gene>
<keyword evidence="7" id="KW-1185">Reference proteome</keyword>
<dbReference type="AlphaFoldDB" id="A0A314YRS3"/>
<evidence type="ECO:0000256" key="1">
    <source>
        <dbReference type="ARBA" id="ARBA00022723"/>
    </source>
</evidence>
<dbReference type="InterPro" id="IPR050295">
    <property type="entry name" value="Plant_2OG-oxidoreductases"/>
</dbReference>
<dbReference type="PANTHER" id="PTHR47991">
    <property type="entry name" value="OXOGLUTARATE/IRON-DEPENDENT DIOXYGENASE"/>
    <property type="match status" value="1"/>
</dbReference>
<dbReference type="Proteomes" id="UP000250321">
    <property type="component" value="Unassembled WGS sequence"/>
</dbReference>
<keyword evidence="3" id="KW-0408">Iron</keyword>
<evidence type="ECO:0000256" key="2">
    <source>
        <dbReference type="ARBA" id="ARBA00022896"/>
    </source>
</evidence>
<feature type="domain" description="Non-haem dioxygenase N-terminal" evidence="5">
    <location>
        <begin position="40"/>
        <end position="135"/>
    </location>
</feature>
<accession>A0A314YRS3</accession>